<reference evidence="2 3" key="1">
    <citation type="journal article" date="2013" name="ISME J.">
        <title>A metabolic model for members of the genus Tetrasphaera involved in enhanced biological phosphorus removal.</title>
        <authorList>
            <person name="Kristiansen R."/>
            <person name="Nguyen H.T.T."/>
            <person name="Saunders A.M."/>
            <person name="Nielsen J.L."/>
            <person name="Wimmer R."/>
            <person name="Le V.Q."/>
            <person name="McIlroy S.J."/>
            <person name="Petrovski S."/>
            <person name="Seviour R.J."/>
            <person name="Calteau A."/>
            <person name="Nielsen K.L."/>
            <person name="Nielsen P.H."/>
        </authorList>
    </citation>
    <scope>NUCLEOTIDE SEQUENCE [LARGE SCALE GENOMIC DNA]</scope>
    <source>
        <strain evidence="2 3">T1-X7</strain>
    </source>
</reference>
<feature type="transmembrane region" description="Helical" evidence="1">
    <location>
        <begin position="227"/>
        <end position="250"/>
    </location>
</feature>
<keyword evidence="1" id="KW-0812">Transmembrane</keyword>
<feature type="transmembrane region" description="Helical" evidence="1">
    <location>
        <begin position="140"/>
        <end position="161"/>
    </location>
</feature>
<gene>
    <name evidence="2" type="ORF">BN12_1320010</name>
</gene>
<feature type="transmembrane region" description="Helical" evidence="1">
    <location>
        <begin position="100"/>
        <end position="133"/>
    </location>
</feature>
<evidence type="ECO:0000313" key="2">
    <source>
        <dbReference type="EMBL" id="CCH76560.1"/>
    </source>
</evidence>
<evidence type="ECO:0000313" key="3">
    <source>
        <dbReference type="Proteomes" id="UP000035721"/>
    </source>
</evidence>
<keyword evidence="3" id="KW-1185">Reference proteome</keyword>
<feature type="transmembrane region" description="Helical" evidence="1">
    <location>
        <begin position="370"/>
        <end position="390"/>
    </location>
</feature>
<feature type="transmembrane region" description="Helical" evidence="1">
    <location>
        <begin position="12"/>
        <end position="32"/>
    </location>
</feature>
<protein>
    <submittedName>
        <fullName evidence="2">Putative Integral membrane protein</fullName>
    </submittedName>
</protein>
<keyword evidence="1" id="KW-1133">Transmembrane helix</keyword>
<comment type="caution">
    <text evidence="2">The sequence shown here is derived from an EMBL/GenBank/DDBJ whole genome shotgun (WGS) entry which is preliminary data.</text>
</comment>
<dbReference type="Proteomes" id="UP000035721">
    <property type="component" value="Unassembled WGS sequence"/>
</dbReference>
<proteinExistence type="predicted"/>
<sequence length="403" mass="44101">MPPSRRTMSRQLVVRASLVYLGLRLVSALLLWRASADQPFFAPWTSAHPGYLDMTVLWDGSWYRQIAEHGYPSVLPVDQNGFVAQNVWAFYPAYPLAVRLLIALTGGSFALVGSTLSLVLGWVAAVLMAGLLAKRIRPGLALAAMAVWAAFPASPILQVTYAESASMLALVLALWLLVERWWAAFGVLAVVVGLTRPIAAPLGLVLLVALVVRWRERRTVPVERSETVGMAVALAGTALGTVIWPAVAWLRTGRLDAYSQTEAAWRSDHRLRWGHGWVSITEWALRGLPHPKVLAPILLAALVVGLLLAVLGPWATRLGPELRAWCLAYPLYIVLVVDPFTAVFRFALPLFPLTAVFVGGARAGEPARSWRVRTVVLVGAGLVLQVAWIWKLLRFVPPSDYPP</sequence>
<dbReference type="STRING" id="1194083.BN12_1320010"/>
<evidence type="ECO:0000256" key="1">
    <source>
        <dbReference type="SAM" id="Phobius"/>
    </source>
</evidence>
<dbReference type="EMBL" id="CAJB01000038">
    <property type="protein sequence ID" value="CCH76560.1"/>
    <property type="molecule type" value="Genomic_DNA"/>
</dbReference>
<feature type="transmembrane region" description="Helical" evidence="1">
    <location>
        <begin position="198"/>
        <end position="215"/>
    </location>
</feature>
<feature type="transmembrane region" description="Helical" evidence="1">
    <location>
        <begin position="293"/>
        <end position="311"/>
    </location>
</feature>
<feature type="transmembrane region" description="Helical" evidence="1">
    <location>
        <begin position="331"/>
        <end position="358"/>
    </location>
</feature>
<organism evidence="2 3">
    <name type="scientific">Nostocoides japonicum T1-X7</name>
    <dbReference type="NCBI Taxonomy" id="1194083"/>
    <lineage>
        <taxon>Bacteria</taxon>
        <taxon>Bacillati</taxon>
        <taxon>Actinomycetota</taxon>
        <taxon>Actinomycetes</taxon>
        <taxon>Micrococcales</taxon>
        <taxon>Intrasporangiaceae</taxon>
        <taxon>Nostocoides</taxon>
    </lineage>
</organism>
<dbReference type="AlphaFoldDB" id="A0A077LXA7"/>
<keyword evidence="1" id="KW-0472">Membrane</keyword>
<accession>A0A077LXA7</accession>
<name>A0A077LXA7_9MICO</name>